<proteinExistence type="predicted"/>
<dbReference type="AlphaFoldDB" id="A0AAQ4DTC6"/>
<name>A0AAQ4DTC6_AMBAM</name>
<reference evidence="1 2" key="1">
    <citation type="journal article" date="2023" name="Arcadia Sci">
        <title>De novo assembly of a long-read Amblyomma americanum tick genome.</title>
        <authorList>
            <person name="Chou S."/>
            <person name="Poskanzer K.E."/>
            <person name="Rollins M."/>
            <person name="Thuy-Boun P.S."/>
        </authorList>
    </citation>
    <scope>NUCLEOTIDE SEQUENCE [LARGE SCALE GENOMIC DNA]</scope>
    <source>
        <strain evidence="1">F_SG_1</strain>
        <tissue evidence="1">Salivary glands</tissue>
    </source>
</reference>
<dbReference type="Proteomes" id="UP001321473">
    <property type="component" value="Unassembled WGS sequence"/>
</dbReference>
<gene>
    <name evidence="1" type="ORF">V5799_031676</name>
</gene>
<dbReference type="EMBL" id="JARKHS020027074">
    <property type="protein sequence ID" value="KAK8765716.1"/>
    <property type="molecule type" value="Genomic_DNA"/>
</dbReference>
<sequence length="163" mass="18369">MDGAQGQMTCAYTRKERWKHLKKHDGPFHHAFVTAAGYPNLAKVTIKLLNGQHRLSYKMFKKGYGCTSPRESADLNSQVQVVQSTREWEAAARSRTECLLACRNGLYSRGRVRAFETPGTRTTQRRPHFPGCRCAFARNDASLRRGGVSPAPSAFASHWSHFQ</sequence>
<comment type="caution">
    <text evidence="1">The sequence shown here is derived from an EMBL/GenBank/DDBJ whole genome shotgun (WGS) entry which is preliminary data.</text>
</comment>
<protein>
    <submittedName>
        <fullName evidence="1">Uncharacterized protein</fullName>
    </submittedName>
</protein>
<organism evidence="1 2">
    <name type="scientific">Amblyomma americanum</name>
    <name type="common">Lone star tick</name>
    <dbReference type="NCBI Taxonomy" id="6943"/>
    <lineage>
        <taxon>Eukaryota</taxon>
        <taxon>Metazoa</taxon>
        <taxon>Ecdysozoa</taxon>
        <taxon>Arthropoda</taxon>
        <taxon>Chelicerata</taxon>
        <taxon>Arachnida</taxon>
        <taxon>Acari</taxon>
        <taxon>Parasitiformes</taxon>
        <taxon>Ixodida</taxon>
        <taxon>Ixodoidea</taxon>
        <taxon>Ixodidae</taxon>
        <taxon>Amblyomminae</taxon>
        <taxon>Amblyomma</taxon>
    </lineage>
</organism>
<evidence type="ECO:0000313" key="1">
    <source>
        <dbReference type="EMBL" id="KAK8765716.1"/>
    </source>
</evidence>
<keyword evidence="2" id="KW-1185">Reference proteome</keyword>
<accession>A0AAQ4DTC6</accession>
<evidence type="ECO:0000313" key="2">
    <source>
        <dbReference type="Proteomes" id="UP001321473"/>
    </source>
</evidence>